<feature type="compositionally biased region" description="Basic and acidic residues" evidence="1">
    <location>
        <begin position="1"/>
        <end position="12"/>
    </location>
</feature>
<dbReference type="Proteomes" id="UP000299102">
    <property type="component" value="Unassembled WGS sequence"/>
</dbReference>
<organism evidence="2 3">
    <name type="scientific">Eumeta variegata</name>
    <name type="common">Bagworm moth</name>
    <name type="synonym">Eumeta japonica</name>
    <dbReference type="NCBI Taxonomy" id="151549"/>
    <lineage>
        <taxon>Eukaryota</taxon>
        <taxon>Metazoa</taxon>
        <taxon>Ecdysozoa</taxon>
        <taxon>Arthropoda</taxon>
        <taxon>Hexapoda</taxon>
        <taxon>Insecta</taxon>
        <taxon>Pterygota</taxon>
        <taxon>Neoptera</taxon>
        <taxon>Endopterygota</taxon>
        <taxon>Lepidoptera</taxon>
        <taxon>Glossata</taxon>
        <taxon>Ditrysia</taxon>
        <taxon>Tineoidea</taxon>
        <taxon>Psychidae</taxon>
        <taxon>Oiketicinae</taxon>
        <taxon>Eumeta</taxon>
    </lineage>
</organism>
<keyword evidence="3" id="KW-1185">Reference proteome</keyword>
<dbReference type="EMBL" id="BGZK01001193">
    <property type="protein sequence ID" value="GBP73936.1"/>
    <property type="molecule type" value="Genomic_DNA"/>
</dbReference>
<sequence>MISNSRVDRLEPSRPGSKTTPLTAETFSSRGGRTDKVTSVKVSDSVRLPPRERRVRAYCFVYVASPLVEGTAPVLCNQFLELNGPLLKYF</sequence>
<feature type="non-terminal residue" evidence="2">
    <location>
        <position position="90"/>
    </location>
</feature>
<evidence type="ECO:0000313" key="2">
    <source>
        <dbReference type="EMBL" id="GBP73936.1"/>
    </source>
</evidence>
<proteinExistence type="predicted"/>
<comment type="caution">
    <text evidence="2">The sequence shown here is derived from an EMBL/GenBank/DDBJ whole genome shotgun (WGS) entry which is preliminary data.</text>
</comment>
<name>A0A4C1YCV9_EUMVA</name>
<feature type="region of interest" description="Disordered" evidence="1">
    <location>
        <begin position="1"/>
        <end position="34"/>
    </location>
</feature>
<reference evidence="2 3" key="1">
    <citation type="journal article" date="2019" name="Commun. Biol.">
        <title>The bagworm genome reveals a unique fibroin gene that provides high tensile strength.</title>
        <authorList>
            <person name="Kono N."/>
            <person name="Nakamura H."/>
            <person name="Ohtoshi R."/>
            <person name="Tomita M."/>
            <person name="Numata K."/>
            <person name="Arakawa K."/>
        </authorList>
    </citation>
    <scope>NUCLEOTIDE SEQUENCE [LARGE SCALE GENOMIC DNA]</scope>
</reference>
<evidence type="ECO:0000313" key="3">
    <source>
        <dbReference type="Proteomes" id="UP000299102"/>
    </source>
</evidence>
<protein>
    <submittedName>
        <fullName evidence="2">Uncharacterized protein</fullName>
    </submittedName>
</protein>
<evidence type="ECO:0000256" key="1">
    <source>
        <dbReference type="SAM" id="MobiDB-lite"/>
    </source>
</evidence>
<dbReference type="AlphaFoldDB" id="A0A4C1YCV9"/>
<gene>
    <name evidence="2" type="ORF">EVAR_56093_1</name>
</gene>
<feature type="compositionally biased region" description="Polar residues" evidence="1">
    <location>
        <begin position="16"/>
        <end position="31"/>
    </location>
</feature>
<accession>A0A4C1YCV9</accession>